<name>A0A562RT99_9BACT</name>
<feature type="compositionally biased region" description="Basic and acidic residues" evidence="1">
    <location>
        <begin position="128"/>
        <end position="148"/>
    </location>
</feature>
<accession>A0A562RT99</accession>
<dbReference type="RefSeq" id="WP_144684441.1">
    <property type="nucleotide sequence ID" value="NZ_VLLC01000011.1"/>
</dbReference>
<sequence>MAKKRQKKAEFVKWMGPLLDALRQLGDSGTPREVSDLIAVNLGLPDEKKEELMESGTPRFHNQVCWARQYLVWEGFISAEKRGVWQLTGKGRDTFLTEEDGRILFKKWVEINTRQRKAKQEAVSPDDTQEKQDDSNGEKAEEPEEEYPHREKLLNVLRKISPDGFERLCKYILRLYGFENVQVTPKGKDGGIDGYGTLKLNPFVSFKVIFQCKRYQGTVSRAQIGDLRNAMLGRADKGIMITTGNFSEDAKREADREGAPPIELIDAETLIEMMEKEEIGLKPRTVYDVDYPFFEKYMD</sequence>
<dbReference type="GO" id="GO:0015666">
    <property type="term" value="F:restriction endodeoxyribonuclease activity"/>
    <property type="evidence" value="ECO:0007669"/>
    <property type="project" value="TreeGrafter"/>
</dbReference>
<dbReference type="AlphaFoldDB" id="A0A562RT99"/>
<dbReference type="Pfam" id="PF04471">
    <property type="entry name" value="Mrr_cat"/>
    <property type="match status" value="1"/>
</dbReference>
<dbReference type="EMBL" id="VLLC01000011">
    <property type="protein sequence ID" value="TWI72272.1"/>
    <property type="molecule type" value="Genomic_DNA"/>
</dbReference>
<dbReference type="Proteomes" id="UP000318307">
    <property type="component" value="Unassembled WGS sequence"/>
</dbReference>
<dbReference type="GO" id="GO:0009307">
    <property type="term" value="P:DNA restriction-modification system"/>
    <property type="evidence" value="ECO:0007669"/>
    <property type="project" value="InterPro"/>
</dbReference>
<dbReference type="PANTHER" id="PTHR30015">
    <property type="entry name" value="MRR RESTRICTION SYSTEM PROTEIN"/>
    <property type="match status" value="1"/>
</dbReference>
<evidence type="ECO:0000256" key="1">
    <source>
        <dbReference type="SAM" id="MobiDB-lite"/>
    </source>
</evidence>
<evidence type="ECO:0000259" key="3">
    <source>
        <dbReference type="Pfam" id="PF14338"/>
    </source>
</evidence>
<dbReference type="InterPro" id="IPR025745">
    <property type="entry name" value="Mrr-like_N_dom"/>
</dbReference>
<dbReference type="SUPFAM" id="SSF52980">
    <property type="entry name" value="Restriction endonuclease-like"/>
    <property type="match status" value="1"/>
</dbReference>
<proteinExistence type="predicted"/>
<dbReference type="InterPro" id="IPR011856">
    <property type="entry name" value="tRNA_endonuc-like_dom_sf"/>
</dbReference>
<feature type="domain" description="Restriction endonuclease type IV Mrr" evidence="2">
    <location>
        <begin position="157"/>
        <end position="274"/>
    </location>
</feature>
<dbReference type="InterPro" id="IPR011335">
    <property type="entry name" value="Restrct_endonuc-II-like"/>
</dbReference>
<comment type="caution">
    <text evidence="4">The sequence shown here is derived from an EMBL/GenBank/DDBJ whole genome shotgun (WGS) entry which is preliminary data.</text>
</comment>
<dbReference type="OrthoDB" id="9781481at2"/>
<protein>
    <submittedName>
        <fullName evidence="4">Restriction system protein</fullName>
    </submittedName>
</protein>
<dbReference type="GO" id="GO:0003677">
    <property type="term" value="F:DNA binding"/>
    <property type="evidence" value="ECO:0007669"/>
    <property type="project" value="InterPro"/>
</dbReference>
<feature type="domain" description="Restriction system protein Mrr-like N-terminal" evidence="3">
    <location>
        <begin position="11"/>
        <end position="94"/>
    </location>
</feature>
<evidence type="ECO:0000259" key="2">
    <source>
        <dbReference type="Pfam" id="PF04471"/>
    </source>
</evidence>
<dbReference type="InterPro" id="IPR052906">
    <property type="entry name" value="Type_IV_Methyl-Rstrct_Enzyme"/>
</dbReference>
<dbReference type="Pfam" id="PF14338">
    <property type="entry name" value="Mrr_N"/>
    <property type="match status" value="1"/>
</dbReference>
<dbReference type="InterPro" id="IPR007560">
    <property type="entry name" value="Restrct_endonuc_IV_Mrr"/>
</dbReference>
<dbReference type="PANTHER" id="PTHR30015:SF7">
    <property type="entry name" value="TYPE IV METHYL-DIRECTED RESTRICTION ENZYME ECOKMRR"/>
    <property type="match status" value="1"/>
</dbReference>
<gene>
    <name evidence="4" type="ORF">LZ24_01680</name>
</gene>
<evidence type="ECO:0000313" key="4">
    <source>
        <dbReference type="EMBL" id="TWI72272.1"/>
    </source>
</evidence>
<dbReference type="Gene3D" id="3.40.1350.10">
    <property type="match status" value="1"/>
</dbReference>
<keyword evidence="5" id="KW-1185">Reference proteome</keyword>
<evidence type="ECO:0000313" key="5">
    <source>
        <dbReference type="Proteomes" id="UP000318307"/>
    </source>
</evidence>
<reference evidence="4 5" key="1">
    <citation type="submission" date="2019-07" db="EMBL/GenBank/DDBJ databases">
        <title>Genome sequencing of 100 strains of the haloalkaliphilic chemolithoautotrophic sulfur-oxidizing bacterium Thioalkalivibrio.</title>
        <authorList>
            <person name="Muyzer G."/>
        </authorList>
    </citation>
    <scope>NUCLEOTIDE SEQUENCE [LARGE SCALE GENOMIC DNA]</scope>
    <source>
        <strain evidence="4 5">ASO4-4</strain>
    </source>
</reference>
<feature type="region of interest" description="Disordered" evidence="1">
    <location>
        <begin position="116"/>
        <end position="148"/>
    </location>
</feature>
<organism evidence="4 5">
    <name type="scientific">Desulfobotulus alkaliphilus</name>
    <dbReference type="NCBI Taxonomy" id="622671"/>
    <lineage>
        <taxon>Bacteria</taxon>
        <taxon>Pseudomonadati</taxon>
        <taxon>Thermodesulfobacteriota</taxon>
        <taxon>Desulfobacteria</taxon>
        <taxon>Desulfobacterales</taxon>
        <taxon>Desulfobacteraceae</taxon>
        <taxon>Desulfobotulus</taxon>
    </lineage>
</organism>